<keyword evidence="1" id="KW-0808">Transferase</keyword>
<accession>A0A392R655</accession>
<organism evidence="1 2">
    <name type="scientific">Trifolium medium</name>
    <dbReference type="NCBI Taxonomy" id="97028"/>
    <lineage>
        <taxon>Eukaryota</taxon>
        <taxon>Viridiplantae</taxon>
        <taxon>Streptophyta</taxon>
        <taxon>Embryophyta</taxon>
        <taxon>Tracheophyta</taxon>
        <taxon>Spermatophyta</taxon>
        <taxon>Magnoliopsida</taxon>
        <taxon>eudicotyledons</taxon>
        <taxon>Gunneridae</taxon>
        <taxon>Pentapetalae</taxon>
        <taxon>rosids</taxon>
        <taxon>fabids</taxon>
        <taxon>Fabales</taxon>
        <taxon>Fabaceae</taxon>
        <taxon>Papilionoideae</taxon>
        <taxon>50 kb inversion clade</taxon>
        <taxon>NPAAA clade</taxon>
        <taxon>Hologalegina</taxon>
        <taxon>IRL clade</taxon>
        <taxon>Trifolieae</taxon>
        <taxon>Trifolium</taxon>
    </lineage>
</organism>
<protein>
    <submittedName>
        <fullName evidence="1">Putative acetyltransferase</fullName>
    </submittedName>
</protein>
<name>A0A392R655_9FABA</name>
<dbReference type="GO" id="GO:0016740">
    <property type="term" value="F:transferase activity"/>
    <property type="evidence" value="ECO:0007669"/>
    <property type="project" value="UniProtKB-KW"/>
</dbReference>
<feature type="non-terminal residue" evidence="1">
    <location>
        <position position="1"/>
    </location>
</feature>
<dbReference type="EMBL" id="LXQA010188138">
    <property type="protein sequence ID" value="MCI31564.1"/>
    <property type="molecule type" value="Genomic_DNA"/>
</dbReference>
<keyword evidence="2" id="KW-1185">Reference proteome</keyword>
<dbReference type="Proteomes" id="UP000265520">
    <property type="component" value="Unassembled WGS sequence"/>
</dbReference>
<proteinExistence type="predicted"/>
<comment type="caution">
    <text evidence="1">The sequence shown here is derived from an EMBL/GenBank/DDBJ whole genome shotgun (WGS) entry which is preliminary data.</text>
</comment>
<evidence type="ECO:0000313" key="1">
    <source>
        <dbReference type="EMBL" id="MCI31564.1"/>
    </source>
</evidence>
<sequence length="41" mass="4390">GKVTVFAGFEEGSIDVELCLPYDVLEALGNDPLFLDDAMSV</sequence>
<evidence type="ECO:0000313" key="2">
    <source>
        <dbReference type="Proteomes" id="UP000265520"/>
    </source>
</evidence>
<dbReference type="AlphaFoldDB" id="A0A392R655"/>
<reference evidence="1 2" key="1">
    <citation type="journal article" date="2018" name="Front. Plant Sci.">
        <title>Red Clover (Trifolium pratense) and Zigzag Clover (T. medium) - A Picture of Genomic Similarities and Differences.</title>
        <authorList>
            <person name="Dluhosova J."/>
            <person name="Istvanek J."/>
            <person name="Nedelnik J."/>
            <person name="Repkova J."/>
        </authorList>
    </citation>
    <scope>NUCLEOTIDE SEQUENCE [LARGE SCALE GENOMIC DNA]</scope>
    <source>
        <strain evidence="2">cv. 10/8</strain>
        <tissue evidence="1">Leaf</tissue>
    </source>
</reference>